<keyword evidence="9" id="KW-0460">Magnesium</keyword>
<comment type="catalytic activity">
    <reaction evidence="15">
        <text>2-oxo-ATP + H2O = 2-oxo-AMP + diphosphate + H(+)</text>
        <dbReference type="Rhea" id="RHEA:67392"/>
        <dbReference type="ChEBI" id="CHEBI:15377"/>
        <dbReference type="ChEBI" id="CHEBI:15378"/>
        <dbReference type="ChEBI" id="CHEBI:33019"/>
        <dbReference type="ChEBI" id="CHEBI:71395"/>
        <dbReference type="ChEBI" id="CHEBI:172878"/>
    </reaction>
    <physiologicalReaction direction="left-to-right" evidence="15">
        <dbReference type="Rhea" id="RHEA:67393"/>
    </physiologicalReaction>
</comment>
<evidence type="ECO:0000256" key="16">
    <source>
        <dbReference type="ARBA" id="ARBA00026103"/>
    </source>
</evidence>
<keyword evidence="8 27" id="KW-0378">Hydrolase</keyword>
<comment type="subunit">
    <text evidence="5">Monomer.</text>
</comment>
<evidence type="ECO:0000256" key="23">
    <source>
        <dbReference type="ARBA" id="ARBA00048002"/>
    </source>
</evidence>
<dbReference type="InterPro" id="IPR020084">
    <property type="entry name" value="NUDIX_hydrolase_CS"/>
</dbReference>
<evidence type="ECO:0000256" key="10">
    <source>
        <dbReference type="ARBA" id="ARBA00022884"/>
    </source>
</evidence>
<evidence type="ECO:0000256" key="19">
    <source>
        <dbReference type="ARBA" id="ARBA00030634"/>
    </source>
</evidence>
<evidence type="ECO:0000256" key="12">
    <source>
        <dbReference type="ARBA" id="ARBA00024448"/>
    </source>
</evidence>
<evidence type="ECO:0000256" key="8">
    <source>
        <dbReference type="ARBA" id="ARBA00022801"/>
    </source>
</evidence>
<evidence type="ECO:0000256" key="7">
    <source>
        <dbReference type="ARBA" id="ARBA00022723"/>
    </source>
</evidence>
<evidence type="ECO:0000256" key="9">
    <source>
        <dbReference type="ARBA" id="ARBA00022842"/>
    </source>
</evidence>
<evidence type="ECO:0000256" key="11">
    <source>
        <dbReference type="ARBA" id="ARBA00023242"/>
    </source>
</evidence>
<reference evidence="28" key="2">
    <citation type="submission" date="2025-08" db="UniProtKB">
        <authorList>
            <consortium name="Ensembl"/>
        </authorList>
    </citation>
    <scope>IDENTIFICATION</scope>
</reference>
<evidence type="ECO:0000256" key="25">
    <source>
        <dbReference type="ARBA" id="ARBA00049032"/>
    </source>
</evidence>
<name>A0A8V5HFT5_MELUD</name>
<dbReference type="GO" id="GO:0008828">
    <property type="term" value="F:dATP diphosphatase activity"/>
    <property type="evidence" value="ECO:0007669"/>
    <property type="project" value="UniProtKB-EC"/>
</dbReference>
<comment type="catalytic activity">
    <reaction evidence="23">
        <text>N(6)-methyl-ATP + H2O = N(6)-methyl-AMP + diphosphate + H(+)</text>
        <dbReference type="Rhea" id="RHEA:67608"/>
        <dbReference type="ChEBI" id="CHEBI:15377"/>
        <dbReference type="ChEBI" id="CHEBI:15378"/>
        <dbReference type="ChEBI" id="CHEBI:33019"/>
        <dbReference type="ChEBI" id="CHEBI:144842"/>
        <dbReference type="ChEBI" id="CHEBI:172873"/>
    </reaction>
    <physiologicalReaction direction="left-to-right" evidence="23">
        <dbReference type="Rhea" id="RHEA:67609"/>
    </physiologicalReaction>
</comment>
<dbReference type="PROSITE" id="PS00893">
    <property type="entry name" value="NUDIX_BOX"/>
    <property type="match status" value="1"/>
</dbReference>
<keyword evidence="11" id="KW-0539">Nucleus</keyword>
<dbReference type="PRINTS" id="PR01403">
    <property type="entry name" value="8OXTPHPHTASE"/>
</dbReference>
<dbReference type="AlphaFoldDB" id="A0A8V5HFT5"/>
<dbReference type="PROSITE" id="PS51462">
    <property type="entry name" value="NUDIX"/>
    <property type="match status" value="1"/>
</dbReference>
<dbReference type="GO" id="GO:0042262">
    <property type="term" value="P:DNA protection"/>
    <property type="evidence" value="ECO:0007669"/>
    <property type="project" value="InterPro"/>
</dbReference>
<evidence type="ECO:0000256" key="24">
    <source>
        <dbReference type="ARBA" id="ARBA00048894"/>
    </source>
</evidence>
<evidence type="ECO:0000256" key="20">
    <source>
        <dbReference type="ARBA" id="ARBA00030682"/>
    </source>
</evidence>
<dbReference type="GO" id="GO:0005737">
    <property type="term" value="C:cytoplasm"/>
    <property type="evidence" value="ECO:0007669"/>
    <property type="project" value="UniProtKB-SubCell"/>
</dbReference>
<dbReference type="InterPro" id="IPR020476">
    <property type="entry name" value="Nudix_hydrolase"/>
</dbReference>
<evidence type="ECO:0000256" key="4">
    <source>
        <dbReference type="ARBA" id="ARBA00005582"/>
    </source>
</evidence>
<dbReference type="InterPro" id="IPR003563">
    <property type="entry name" value="8ODP"/>
</dbReference>
<comment type="catalytic activity">
    <reaction evidence="12">
        <text>8-oxo-dATP + H2O = 8-oxo-dAMP + diphosphate + H(+)</text>
        <dbReference type="Rhea" id="RHEA:65396"/>
        <dbReference type="ChEBI" id="CHEBI:15377"/>
        <dbReference type="ChEBI" id="CHEBI:15378"/>
        <dbReference type="ChEBI" id="CHEBI:33019"/>
        <dbReference type="ChEBI" id="CHEBI:71361"/>
        <dbReference type="ChEBI" id="CHEBI:172871"/>
    </reaction>
    <physiologicalReaction direction="left-to-right" evidence="12">
        <dbReference type="Rhea" id="RHEA:65397"/>
    </physiologicalReaction>
</comment>
<evidence type="ECO:0000256" key="6">
    <source>
        <dbReference type="ARBA" id="ARBA00022490"/>
    </source>
</evidence>
<evidence type="ECO:0000256" key="13">
    <source>
        <dbReference type="ARBA" id="ARBA00024459"/>
    </source>
</evidence>
<evidence type="ECO:0000313" key="29">
    <source>
        <dbReference type="Proteomes" id="UP000694405"/>
    </source>
</evidence>
<accession>A0A8V5HFT5</accession>
<dbReference type="PRINTS" id="PR00502">
    <property type="entry name" value="NUDIXFAMILY"/>
</dbReference>
<dbReference type="InterPro" id="IPR015797">
    <property type="entry name" value="NUDIX_hydrolase-like_dom_sf"/>
</dbReference>
<dbReference type="GO" id="GO:0005634">
    <property type="term" value="C:nucleus"/>
    <property type="evidence" value="ECO:0007669"/>
    <property type="project" value="UniProtKB-SubCell"/>
</dbReference>
<dbReference type="Gene3D" id="3.90.79.10">
    <property type="entry name" value="Nucleoside Triphosphate Pyrophosphohydrolase"/>
    <property type="match status" value="1"/>
</dbReference>
<evidence type="ECO:0000256" key="22">
    <source>
        <dbReference type="ARBA" id="ARBA00032071"/>
    </source>
</evidence>
<keyword evidence="29" id="KW-1185">Reference proteome</keyword>
<evidence type="ECO:0000256" key="27">
    <source>
        <dbReference type="RuleBase" id="RU003476"/>
    </source>
</evidence>
<evidence type="ECO:0000256" key="14">
    <source>
        <dbReference type="ARBA" id="ARBA00024486"/>
    </source>
</evidence>
<comment type="catalytic activity">
    <reaction evidence="14">
        <text>8-oxo-dGTP + H2O = 8-oxo-dGMP + diphosphate + H(+)</text>
        <dbReference type="Rhea" id="RHEA:31575"/>
        <dbReference type="ChEBI" id="CHEBI:15377"/>
        <dbReference type="ChEBI" id="CHEBI:15378"/>
        <dbReference type="ChEBI" id="CHEBI:33019"/>
        <dbReference type="ChEBI" id="CHEBI:63224"/>
        <dbReference type="ChEBI" id="CHEBI:77896"/>
    </reaction>
    <physiologicalReaction direction="left-to-right" evidence="14">
        <dbReference type="Rhea" id="RHEA:31576"/>
    </physiologicalReaction>
</comment>
<evidence type="ECO:0000256" key="15">
    <source>
        <dbReference type="ARBA" id="ARBA00024596"/>
    </source>
</evidence>
<dbReference type="SUPFAM" id="SSF55811">
    <property type="entry name" value="Nudix"/>
    <property type="match status" value="1"/>
</dbReference>
<comment type="catalytic activity">
    <reaction evidence="24">
        <text>O(6)-methyl-dGTP + H2O = O(6)-methyl-dGMP + diphosphate + H(+)</text>
        <dbReference type="Rhea" id="RHEA:67600"/>
        <dbReference type="ChEBI" id="CHEBI:15377"/>
        <dbReference type="ChEBI" id="CHEBI:15378"/>
        <dbReference type="ChEBI" id="CHEBI:33019"/>
        <dbReference type="ChEBI" id="CHEBI:169974"/>
        <dbReference type="ChEBI" id="CHEBI:169975"/>
    </reaction>
    <physiologicalReaction direction="left-to-right" evidence="24">
        <dbReference type="Rhea" id="RHEA:67601"/>
    </physiologicalReaction>
</comment>
<evidence type="ECO:0000256" key="26">
    <source>
        <dbReference type="ARBA" id="ARBA00053094"/>
    </source>
</evidence>
<comment type="subcellular location">
    <subcellularLocation>
        <location evidence="3">Cytoplasm</location>
    </subcellularLocation>
    <subcellularLocation>
        <location evidence="2">Nucleus</location>
    </subcellularLocation>
</comment>
<evidence type="ECO:0000256" key="2">
    <source>
        <dbReference type="ARBA" id="ARBA00004123"/>
    </source>
</evidence>
<dbReference type="Ensembl" id="ENSMUNT00000026692.1">
    <property type="protein sequence ID" value="ENSMUNP00000026964.1"/>
    <property type="gene ID" value="ENSMUNG00000019075.1"/>
</dbReference>
<keyword evidence="6" id="KW-0963">Cytoplasm</keyword>
<organism evidence="28 29">
    <name type="scientific">Melopsittacus undulatus</name>
    <name type="common">Budgerigar</name>
    <name type="synonym">Psittacus undulatus</name>
    <dbReference type="NCBI Taxonomy" id="13146"/>
    <lineage>
        <taxon>Eukaryota</taxon>
        <taxon>Metazoa</taxon>
        <taxon>Chordata</taxon>
        <taxon>Craniata</taxon>
        <taxon>Vertebrata</taxon>
        <taxon>Euteleostomi</taxon>
        <taxon>Archelosauria</taxon>
        <taxon>Archosauria</taxon>
        <taxon>Dinosauria</taxon>
        <taxon>Saurischia</taxon>
        <taxon>Theropoda</taxon>
        <taxon>Coelurosauria</taxon>
        <taxon>Aves</taxon>
        <taxon>Neognathae</taxon>
        <taxon>Neoaves</taxon>
        <taxon>Telluraves</taxon>
        <taxon>Australaves</taxon>
        <taxon>Psittaciformes</taxon>
        <taxon>Psittaculidae</taxon>
        <taxon>Melopsittacus</taxon>
    </lineage>
</organism>
<dbReference type="Proteomes" id="UP000694405">
    <property type="component" value="Chromosome 8"/>
</dbReference>
<evidence type="ECO:0000313" key="28">
    <source>
        <dbReference type="Ensembl" id="ENSMUNP00000026964.1"/>
    </source>
</evidence>
<evidence type="ECO:0000256" key="5">
    <source>
        <dbReference type="ARBA" id="ARBA00011245"/>
    </source>
</evidence>
<dbReference type="InterPro" id="IPR000086">
    <property type="entry name" value="NUDIX_hydrolase_dom"/>
</dbReference>
<dbReference type="PANTHER" id="PTHR43758:SF2">
    <property type="entry name" value="OXIDIZED PURINE NUCLEOSIDE TRIPHOSPHATE HYDROLASE"/>
    <property type="match status" value="1"/>
</dbReference>
<evidence type="ECO:0000256" key="1">
    <source>
        <dbReference type="ARBA" id="ARBA00001946"/>
    </source>
</evidence>
<comment type="function">
    <text evidence="26">Oxidized purine nucleoside triphosphate hydrolase which is a prominent sanitizer of the oxidized nucleotide pool. Catalyzes the hydrolysis of 2-oxo-dATP (2-hydroxy-dATP) into 2-oxo-dAMP. Also has a significant hydrolase activity toward 2-oxo-ATP, 8-oxo-dGTP and 8-oxo-dATP. Through the hydrolysis of oxidized purine nucleoside triphosphates, prevents their incorporation into DNA and the subsequent transversions A:T to C:G and G:C to T:A. Also catalyzes the hydrolysis of methylated purine nucleoside triphosphate preventing their integration into DNA. Through this antimutagenic activity protects cells from oxidative stress.</text>
</comment>
<dbReference type="GO" id="GO:0046872">
    <property type="term" value="F:metal ion binding"/>
    <property type="evidence" value="ECO:0007669"/>
    <property type="project" value="UniProtKB-KW"/>
</dbReference>
<gene>
    <name evidence="28" type="primary">LOC101873505</name>
</gene>
<evidence type="ECO:0000256" key="3">
    <source>
        <dbReference type="ARBA" id="ARBA00004496"/>
    </source>
</evidence>
<dbReference type="GO" id="GO:0003723">
    <property type="term" value="F:RNA binding"/>
    <property type="evidence" value="ECO:0007669"/>
    <property type="project" value="UniProtKB-KW"/>
</dbReference>
<evidence type="ECO:0000256" key="17">
    <source>
        <dbReference type="ARBA" id="ARBA00026218"/>
    </source>
</evidence>
<reference evidence="28" key="1">
    <citation type="submission" date="2020-03" db="EMBL/GenBank/DDBJ databases">
        <title>Melopsittacus undulatus (budgerigar) genome, bMelUnd1, maternal haplotype with Z.</title>
        <authorList>
            <person name="Gedman G."/>
            <person name="Mountcastle J."/>
            <person name="Haase B."/>
            <person name="Formenti G."/>
            <person name="Wright T."/>
            <person name="Apodaca J."/>
            <person name="Pelan S."/>
            <person name="Chow W."/>
            <person name="Rhie A."/>
            <person name="Howe K."/>
            <person name="Fedrigo O."/>
            <person name="Jarvis E.D."/>
        </authorList>
    </citation>
    <scope>NUCLEOTIDE SEQUENCE [LARGE SCALE GENOMIC DNA]</scope>
</reference>
<reference evidence="28" key="3">
    <citation type="submission" date="2025-09" db="UniProtKB">
        <authorList>
            <consortium name="Ensembl"/>
        </authorList>
    </citation>
    <scope>IDENTIFICATION</scope>
</reference>
<protein>
    <recommendedName>
        <fullName evidence="17">Oxidized purine nucleoside triphosphate hydrolase</fullName>
        <ecNumber evidence="16">3.6.1.56</ecNumber>
    </recommendedName>
    <alternativeName>
        <fullName evidence="21">2-hydroxy-dATP diphosphatase</fullName>
    </alternativeName>
    <alternativeName>
        <fullName evidence="20">7,8-dihydro-8-oxoguanine triphosphatase</fullName>
    </alternativeName>
    <alternativeName>
        <fullName evidence="19">8-oxo-dGTPase</fullName>
    </alternativeName>
    <alternativeName>
        <fullName evidence="22">Methylated purine nucleoside triphosphate hydrolase</fullName>
    </alternativeName>
    <alternativeName>
        <fullName evidence="18">Nucleoside diphosphate-linked moiety X motif 1</fullName>
    </alternativeName>
</protein>
<proteinExistence type="inferred from homology"/>
<dbReference type="GO" id="GO:0008413">
    <property type="term" value="F:8-oxo-7,8-dihydroguanosine triphosphate pyrophosphatase activity"/>
    <property type="evidence" value="ECO:0007669"/>
    <property type="project" value="InterPro"/>
</dbReference>
<evidence type="ECO:0000256" key="21">
    <source>
        <dbReference type="ARBA" id="ARBA00031927"/>
    </source>
</evidence>
<dbReference type="PANTHER" id="PTHR43758">
    <property type="entry name" value="7,8-DIHYDRO-8-OXOGUANINE TRIPHOSPHATASE"/>
    <property type="match status" value="1"/>
</dbReference>
<comment type="catalytic activity">
    <reaction evidence="13">
        <text>2-oxo-dATP + H2O = 2-oxo-dAMP + diphosphate + H(+)</text>
        <dbReference type="Rhea" id="RHEA:31583"/>
        <dbReference type="ChEBI" id="CHEBI:15377"/>
        <dbReference type="ChEBI" id="CHEBI:15378"/>
        <dbReference type="ChEBI" id="CHEBI:33019"/>
        <dbReference type="ChEBI" id="CHEBI:63212"/>
        <dbReference type="ChEBI" id="CHEBI:77897"/>
        <dbReference type="EC" id="3.6.1.56"/>
    </reaction>
    <physiologicalReaction direction="left-to-right" evidence="13">
        <dbReference type="Rhea" id="RHEA:31584"/>
    </physiologicalReaction>
</comment>
<dbReference type="EC" id="3.6.1.56" evidence="16"/>
<evidence type="ECO:0000256" key="18">
    <source>
        <dbReference type="ARBA" id="ARBA00029673"/>
    </source>
</evidence>
<comment type="cofactor">
    <cofactor evidence="1">
        <name>Mg(2+)</name>
        <dbReference type="ChEBI" id="CHEBI:18420"/>
    </cofactor>
</comment>
<dbReference type="Pfam" id="PF00293">
    <property type="entry name" value="NUDIX"/>
    <property type="match status" value="1"/>
</dbReference>
<dbReference type="CDD" id="cd03427">
    <property type="entry name" value="NUDIX_MTH1_Nudt1"/>
    <property type="match status" value="1"/>
</dbReference>
<keyword evidence="10" id="KW-0694">RNA-binding</keyword>
<sequence>MSLGRAVRTGLAYNNRCYHSFPGAMYTTKLFTLVLVVQPQRVLLGMKKRGFGAGLWNGFGGKVQPGESIEEAARRELLEESGLTVSTLQKMGQITFEFVGNSELMEVHIFRADDFHGEPTESDEMRPQWFQLDEVPFSRMWADDIYWFPLVLQKKLFRGYFKFQGQDTILEHTLKEVEEV</sequence>
<comment type="similarity">
    <text evidence="4 27">Belongs to the Nudix hydrolase family.</text>
</comment>
<keyword evidence="7" id="KW-0479">Metal-binding</keyword>
<comment type="catalytic activity">
    <reaction evidence="25">
        <text>N(6)-methyl-dATP + H2O = N(6)-methyl-dAMP + diphosphate + H(+)</text>
        <dbReference type="Rhea" id="RHEA:67604"/>
        <dbReference type="ChEBI" id="CHEBI:15377"/>
        <dbReference type="ChEBI" id="CHEBI:15378"/>
        <dbReference type="ChEBI" id="CHEBI:33019"/>
        <dbReference type="ChEBI" id="CHEBI:169976"/>
        <dbReference type="ChEBI" id="CHEBI:172872"/>
    </reaction>
    <physiologicalReaction direction="left-to-right" evidence="25">
        <dbReference type="Rhea" id="RHEA:67605"/>
    </physiologicalReaction>
</comment>